<dbReference type="SMART" id="SM00387">
    <property type="entry name" value="HATPase_c"/>
    <property type="match status" value="1"/>
</dbReference>
<dbReference type="PROSITE" id="PS50113">
    <property type="entry name" value="PAC"/>
    <property type="match status" value="1"/>
</dbReference>
<keyword evidence="3" id="KW-0597">Phosphoprotein</keyword>
<dbReference type="Pfam" id="PF00512">
    <property type="entry name" value="HisKA"/>
    <property type="match status" value="1"/>
</dbReference>
<dbReference type="InterPro" id="IPR005467">
    <property type="entry name" value="His_kinase_dom"/>
</dbReference>
<reference evidence="8 9" key="1">
    <citation type="submission" date="2023-11" db="EMBL/GenBank/DDBJ databases">
        <title>Peredibacter starrii A3.12.</title>
        <authorList>
            <person name="Mitchell R.J."/>
        </authorList>
    </citation>
    <scope>NUCLEOTIDE SEQUENCE [LARGE SCALE GENOMIC DNA]</scope>
    <source>
        <strain evidence="8 9">A3.12</strain>
    </source>
</reference>
<dbReference type="Pfam" id="PF02518">
    <property type="entry name" value="HATPase_c"/>
    <property type="match status" value="1"/>
</dbReference>
<dbReference type="Gene3D" id="3.30.450.20">
    <property type="entry name" value="PAS domain"/>
    <property type="match status" value="2"/>
</dbReference>
<dbReference type="InterPro" id="IPR000014">
    <property type="entry name" value="PAS"/>
</dbReference>
<dbReference type="EC" id="2.7.13.3" evidence="2"/>
<evidence type="ECO:0000259" key="6">
    <source>
        <dbReference type="PROSITE" id="PS50109"/>
    </source>
</evidence>
<evidence type="ECO:0000259" key="7">
    <source>
        <dbReference type="PROSITE" id="PS50113"/>
    </source>
</evidence>
<dbReference type="NCBIfam" id="TIGR00229">
    <property type="entry name" value="sensory_box"/>
    <property type="match status" value="1"/>
</dbReference>
<dbReference type="EMBL" id="CP139487">
    <property type="protein sequence ID" value="WPU65955.1"/>
    <property type="molecule type" value="Genomic_DNA"/>
</dbReference>
<evidence type="ECO:0000313" key="8">
    <source>
        <dbReference type="EMBL" id="WPU65955.1"/>
    </source>
</evidence>
<dbReference type="InterPro" id="IPR000700">
    <property type="entry name" value="PAS-assoc_C"/>
</dbReference>
<dbReference type="InterPro" id="IPR036097">
    <property type="entry name" value="HisK_dim/P_sf"/>
</dbReference>
<dbReference type="InterPro" id="IPR052162">
    <property type="entry name" value="Sensor_kinase/Photoreceptor"/>
</dbReference>
<evidence type="ECO:0000313" key="9">
    <source>
        <dbReference type="Proteomes" id="UP001324634"/>
    </source>
</evidence>
<dbReference type="InterPro" id="IPR003018">
    <property type="entry name" value="GAF"/>
</dbReference>
<dbReference type="InterPro" id="IPR003594">
    <property type="entry name" value="HATPase_dom"/>
</dbReference>
<dbReference type="Gene3D" id="3.30.565.10">
    <property type="entry name" value="Histidine kinase-like ATPase, C-terminal domain"/>
    <property type="match status" value="1"/>
</dbReference>
<dbReference type="InterPro" id="IPR003661">
    <property type="entry name" value="HisK_dim/P_dom"/>
</dbReference>
<dbReference type="SUPFAM" id="SSF55781">
    <property type="entry name" value="GAF domain-like"/>
    <property type="match status" value="1"/>
</dbReference>
<dbReference type="InterPro" id="IPR001610">
    <property type="entry name" value="PAC"/>
</dbReference>
<dbReference type="InterPro" id="IPR004358">
    <property type="entry name" value="Sig_transdc_His_kin-like_C"/>
</dbReference>
<evidence type="ECO:0000256" key="1">
    <source>
        <dbReference type="ARBA" id="ARBA00000085"/>
    </source>
</evidence>
<dbReference type="SUPFAM" id="SSF55785">
    <property type="entry name" value="PYP-like sensor domain (PAS domain)"/>
    <property type="match status" value="2"/>
</dbReference>
<dbReference type="PRINTS" id="PR00344">
    <property type="entry name" value="BCTRLSENSOR"/>
</dbReference>
<dbReference type="KEGG" id="psti:SOO65_04275"/>
<keyword evidence="9" id="KW-1185">Reference proteome</keyword>
<gene>
    <name evidence="8" type="ORF">SOO65_04275</name>
</gene>
<dbReference type="Pfam" id="PF08448">
    <property type="entry name" value="PAS_4"/>
    <property type="match status" value="1"/>
</dbReference>
<dbReference type="InterPro" id="IPR029016">
    <property type="entry name" value="GAF-like_dom_sf"/>
</dbReference>
<dbReference type="Pfam" id="PF01590">
    <property type="entry name" value="GAF"/>
    <property type="match status" value="1"/>
</dbReference>
<keyword evidence="5" id="KW-0418">Kinase</keyword>
<sequence length="686" mass="79149">MVDKFELYHAAQSWFAKNTEIYRSSRYRALEIICQKINEVMNVQRIGIWFYTIDKEAMYEEMTFVANGVPTQGSILKRAELPIYFEHLRAERVLVSNDTFKDEATSEMVDSYMKPLNVRALLDAPIFSDGEMIGILCCEYIGGPREWDIQDKNFAASSSDFIGRLIESEKRHTYEKELRHRINYLENDLKRKLDDLNEAKLSLDLALEGAQVGKWDWDLSSSKLLLNKTWYTKLGYNYNELPQTIETFKKCLHPDDVSRVFEELDRHLKGETLFYECRFRMLTKSGDIQWCLDRGCIIHRTSDGKPLRVIGVNVNVTPVVKWEQSVIISEQQLKAMIQSLPTPVAMFDKDLKYLAFSSRWAEEWQNFGRAREGQNVRADFRPDWIKAMEKALQGEILSRDEDLVEFAPGNELWLRWAIQPWKNANQEIGGVIVMAENISSRKEAEMKLTQASKLSALGEMAGGIAHEINNPLSIIKGYIDLLRRHSSRQSLSSELLLQYIEKMDLTVGRISRIVNGMRRFSRESSMDEKVNYSLNKIVEETLDICQERINNNGTSVDVQYLKHDSTVNCRPVEISQVLLNLINNSYQATSSYPHPWIKIKMEELPTMYRIQITDCGEKISSTIRQKLFQPFFTTKDIGVGTGLGLSISRGIIEEHKGKLYYQDEAPNTTFVIELPKLDTVSTQISH</sequence>
<dbReference type="GO" id="GO:0000155">
    <property type="term" value="F:phosphorelay sensor kinase activity"/>
    <property type="evidence" value="ECO:0007669"/>
    <property type="project" value="InterPro"/>
</dbReference>
<dbReference type="InterPro" id="IPR013655">
    <property type="entry name" value="PAS_fold_3"/>
</dbReference>
<dbReference type="PANTHER" id="PTHR43304:SF1">
    <property type="entry name" value="PAC DOMAIN-CONTAINING PROTEIN"/>
    <property type="match status" value="1"/>
</dbReference>
<evidence type="ECO:0000256" key="3">
    <source>
        <dbReference type="ARBA" id="ARBA00022553"/>
    </source>
</evidence>
<dbReference type="SUPFAM" id="SSF47384">
    <property type="entry name" value="Homodimeric domain of signal transducing histidine kinase"/>
    <property type="match status" value="1"/>
</dbReference>
<dbReference type="SMART" id="SM00086">
    <property type="entry name" value="PAC"/>
    <property type="match status" value="2"/>
</dbReference>
<evidence type="ECO:0000256" key="5">
    <source>
        <dbReference type="ARBA" id="ARBA00022777"/>
    </source>
</evidence>
<evidence type="ECO:0000256" key="2">
    <source>
        <dbReference type="ARBA" id="ARBA00012438"/>
    </source>
</evidence>
<dbReference type="InterPro" id="IPR036890">
    <property type="entry name" value="HATPase_C_sf"/>
</dbReference>
<dbReference type="PANTHER" id="PTHR43304">
    <property type="entry name" value="PHYTOCHROME-LIKE PROTEIN CPH1"/>
    <property type="match status" value="1"/>
</dbReference>
<dbReference type="PROSITE" id="PS50109">
    <property type="entry name" value="HIS_KIN"/>
    <property type="match status" value="1"/>
</dbReference>
<dbReference type="Gene3D" id="3.30.450.40">
    <property type="match status" value="1"/>
</dbReference>
<dbReference type="SUPFAM" id="SSF55874">
    <property type="entry name" value="ATPase domain of HSP90 chaperone/DNA topoisomerase II/histidine kinase"/>
    <property type="match status" value="1"/>
</dbReference>
<proteinExistence type="predicted"/>
<comment type="catalytic activity">
    <reaction evidence="1">
        <text>ATP + protein L-histidine = ADP + protein N-phospho-L-histidine.</text>
        <dbReference type="EC" id="2.7.13.3"/>
    </reaction>
</comment>
<feature type="domain" description="PAC" evidence="7">
    <location>
        <begin position="397"/>
        <end position="450"/>
    </location>
</feature>
<dbReference type="AlphaFoldDB" id="A0AAX4HSK9"/>
<accession>A0AAX4HSK9</accession>
<dbReference type="Pfam" id="PF08447">
    <property type="entry name" value="PAS_3"/>
    <property type="match status" value="1"/>
</dbReference>
<feature type="domain" description="Histidine kinase" evidence="6">
    <location>
        <begin position="463"/>
        <end position="678"/>
    </location>
</feature>
<dbReference type="CDD" id="cd00082">
    <property type="entry name" value="HisKA"/>
    <property type="match status" value="1"/>
</dbReference>
<dbReference type="Gene3D" id="1.10.287.130">
    <property type="match status" value="1"/>
</dbReference>
<protein>
    <recommendedName>
        <fullName evidence="2">histidine kinase</fullName>
        <ecNumber evidence="2">2.7.13.3</ecNumber>
    </recommendedName>
</protein>
<dbReference type="SMART" id="SM00388">
    <property type="entry name" value="HisKA"/>
    <property type="match status" value="1"/>
</dbReference>
<keyword evidence="4" id="KW-0808">Transferase</keyword>
<dbReference type="RefSeq" id="WP_321397483.1">
    <property type="nucleotide sequence ID" value="NZ_CP139487.1"/>
</dbReference>
<dbReference type="InterPro" id="IPR035965">
    <property type="entry name" value="PAS-like_dom_sf"/>
</dbReference>
<evidence type="ECO:0000256" key="4">
    <source>
        <dbReference type="ARBA" id="ARBA00022679"/>
    </source>
</evidence>
<name>A0AAX4HSK9_9BACT</name>
<dbReference type="InterPro" id="IPR013656">
    <property type="entry name" value="PAS_4"/>
</dbReference>
<dbReference type="Proteomes" id="UP001324634">
    <property type="component" value="Chromosome"/>
</dbReference>
<organism evidence="8 9">
    <name type="scientific">Peredibacter starrii</name>
    <dbReference type="NCBI Taxonomy" id="28202"/>
    <lineage>
        <taxon>Bacteria</taxon>
        <taxon>Pseudomonadati</taxon>
        <taxon>Bdellovibrionota</taxon>
        <taxon>Bacteriovoracia</taxon>
        <taxon>Bacteriovoracales</taxon>
        <taxon>Bacteriovoracaceae</taxon>
        <taxon>Peredibacter</taxon>
    </lineage>
</organism>